<feature type="region of interest" description="Disordered" evidence="3">
    <location>
        <begin position="2160"/>
        <end position="2187"/>
    </location>
</feature>
<feature type="compositionally biased region" description="Polar residues" evidence="3">
    <location>
        <begin position="1087"/>
        <end position="1098"/>
    </location>
</feature>
<sequence length="2498" mass="269001">MEEADGAGPANNEPHEEADKRGQSCSDRGDTGGFGMKIDSAALRGLKEGPDTSGCGDRTLTNLSRINITILPVDLKPINIAALTDETGNSSSTDLNADIEKQHFLPLTNTEEQQEVMDTAAGGNKTDLKNKDPDTLRDTLHQSRKLCFKSKGLTRSFQHNASIDNLSVSPQTICDGQHKVLNTLSEHHNSVSKTTGDVGFLTSCHVLDGLDVSQASFTKKNNNTCYSCITASKLGTLSASSAGMTMVNATDIIPNCEYRAELFRVGDYKENTNNVKRVGLDRVSSQESACEESQRGPTLPGAAQSTKCNLNAEVISNGTKAVSPEDAISEPRTESSNSLNVEEEMVEISEDSRSLLEIFHASSGTVNDQDDLNNYELQQGYRILNGFLLEKHRSLTTPFMNPVSKKDFGDYTSRIQEPMWLRRMEQKFVNREYETITDFVGDFRLMLENCYRYHGVDHWLSKQAQKLEMMLEQKLTLLSRPLRGKTTLAMTSKGRYGSEDEKGLVSTSTRRRTTPRNLGAIATGASESIMVQALRLEEQQRAKDERRQREQERKETEEATAKELEEWERSLLAQAYPQPMDALWEVPAIGHFLCLAQQALKLPEIIFYELERFLLMPRCSVFLAKVMTSLLSHPQQRPTLHRRPALSYRSWEAALRQSVQRWYVAVGQAEDQRACAEQLGLCPQFFRVLGEVSPLEEKPFHLLPFYQRVWLLKGLCDWVYETQKEVQDAVLSQPIHECRESILGYDGQENAYIHFPHFCGADLRIYCQSPSASPEFPLPIRVKRLQSEHTRQEQQAAFGGPSPESNVKRNKRMVQEDPGCGSDSGKGGENDTRQNHLGHTGHTGVTQTREVTDKQYGDSSEGEGCGNGVSEGVRRIITEWGDRKGSASDEGSLSGDRDTIFTGEDSLKRIKMEGGDITAIKEEKGCNMSPKSEGSVKAQVPDSNLCTKWGVAVGEAERNCEAKCRESLPPCWENQEKPSSPGKIVGFGAPLSPEEIRIQDNGIPPSTHGPCRACGTLPANESHENKPHSCPAPSAMKWASPEHSAPESQTEGKAGRMRTKKKKKKKKKVKEAVSNEGKARPGRLRQNLAQCSRPDLQQTVVAKKAKHKKHKSGKKSESKKTTVKKRKPCLQLPFEPGFQLVCTNVEELRALIRKTEEELKEFENMRKKSGKWYFRRQAVKELHCTLVRLLNELLPWEPKLIKAFQRNRARLKKDFDDFKRHPDHDNFVREVWTGEEGDGNLGKDTSSTETNRPFDGAEKQEVLKKELKGMEDSRQQGLELPAGRNRPLRSVCQEGLKLQPKNPKRRQSSSTDDELTPKKRTKLGTNEDHVAALAETPLSNLKPATEPPATETFKVLPVFTKGDKPIQALLAKNVGNKVTLISQLPVTSSQTSNKVAVVPREKTLTAGQAPAKNPLQMLYKMPDNSCVPFDLLGDRGSGSVKIAMQPVLDQKTGEKVLQKVVILPRNLLLHHKHLEMETKQNQPSTTPKKASPGSFFDSFGTVQLDDLSKIPVQQVAPLSEVPRTEPAGISPKPNYLGASSSKFAPGQSSAQTPSSSRAVTASVSAAETSKSSDSMQELKTVCIRDSQSILVTTRGGNTGIVKVQTNPDHSTPGSLPPSPIFTFPPGFKAFLVSKSATSSATASATTCSATTSPGSTHFAGSSISSLSQLPSIPFTRAMGNSVCQTQPQKNMGSGQVTLSKSTMSSATLATTTQALSGTLHSVINMAAGSVGAVSTESFGKTSMVVTQAPLAQYATKLLTKRALPQSEASSADRAPIQKVILVTSPSIVTPCGSASKFSPPALAAPFHTQKLMFISPTSATATQSLIGAPKTPEKVTAMDPSTNPHAAVPTFSQIRDVKIGLNIGQAIVNAAANNLQKVQAINLVPSLAARITEDPPNHGRQTNISAPGADAGVRTAVSSTTANATPNDFSSSVNPGPINNRKTVSVSTVKAGHLASSVLIAASPQQCVSSVSSPVPTMGSPKVVQGRSNHLKTSPVPYTSSLPQKDVTDGNIQLLRTSVSSQAVGHPISLATLCTASFPVCAISTPFSQSQSQVPRNVSKPTQIFNTPVPAPRAVPQSTTVNLLSESSVQQKIVINTSTPLAPGTQIVINNSRLIVPPQGLGPGSHVLLISSPGMSPTGSVTGGPLNQKAIPVPSGPVCLTGNQNPRSLPTTSAQTSNALNKSQPPSTVKLTLHSAKTHALPLATASSNLVMAVGKPLTLPIGTNPLPTGNAISAAQVSHLMAAKKIATPATQQSLRERAQTVTALAEGKGLPIAAVQAVGNFVKGPVIATAPSVASSVNSTKTALAHGTLANMITKAQLSPLTPTLQPIGVSRPQTLPTATVPPIGSTISRIQTLPIATVPPIGSAITQTQASPIASVTPSDHPVIMAPAQPLTATTLNTIRTPVPFTNPAITLSKQLQPASCLSLLTNSSSSKLIVSPEGAILNAISTPVPSFVKLSKPVATVVVTPSSSAGRMLPVFKVEDPSPHSGDPDKTGLT</sequence>
<dbReference type="SMART" id="SM00297">
    <property type="entry name" value="BROMO"/>
    <property type="match status" value="1"/>
</dbReference>
<protein>
    <recommendedName>
        <fullName evidence="4">Bromo domain-containing protein</fullName>
    </recommendedName>
</protein>
<organism evidence="5 6">
    <name type="scientific">Huso huso</name>
    <name type="common">Beluga</name>
    <name type="synonym">Acipenser huso</name>
    <dbReference type="NCBI Taxonomy" id="61971"/>
    <lineage>
        <taxon>Eukaryota</taxon>
        <taxon>Metazoa</taxon>
        <taxon>Chordata</taxon>
        <taxon>Craniata</taxon>
        <taxon>Vertebrata</taxon>
        <taxon>Euteleostomi</taxon>
        <taxon>Actinopterygii</taxon>
        <taxon>Chondrostei</taxon>
        <taxon>Acipenseriformes</taxon>
        <taxon>Acipenseridae</taxon>
        <taxon>Huso</taxon>
    </lineage>
</organism>
<feature type="compositionally biased region" description="Basic and acidic residues" evidence="3">
    <location>
        <begin position="872"/>
        <end position="887"/>
    </location>
</feature>
<feature type="region of interest" description="Disordered" evidence="3">
    <location>
        <begin position="540"/>
        <end position="561"/>
    </location>
</feature>
<dbReference type="PANTHER" id="PTHR31095">
    <property type="entry name" value="RIKEN CDNA 9930021J03 GENE"/>
    <property type="match status" value="1"/>
</dbReference>
<evidence type="ECO:0000256" key="1">
    <source>
        <dbReference type="ARBA" id="ARBA00023117"/>
    </source>
</evidence>
<dbReference type="SUPFAM" id="SSF47370">
    <property type="entry name" value="Bromodomain"/>
    <property type="match status" value="1"/>
</dbReference>
<dbReference type="InterPro" id="IPR056522">
    <property type="entry name" value="KIAA2026_hel"/>
</dbReference>
<feature type="compositionally biased region" description="Polar residues" evidence="3">
    <location>
        <begin position="1479"/>
        <end position="1488"/>
    </location>
</feature>
<dbReference type="PROSITE" id="PS50014">
    <property type="entry name" value="BROMODOMAIN_2"/>
    <property type="match status" value="1"/>
</dbReference>
<comment type="caution">
    <text evidence="5">The sequence shown here is derived from an EMBL/GenBank/DDBJ whole genome shotgun (WGS) entry which is preliminary data.</text>
</comment>
<feature type="region of interest" description="Disordered" evidence="3">
    <location>
        <begin position="494"/>
        <end position="513"/>
    </location>
</feature>
<feature type="compositionally biased region" description="Basic and acidic residues" evidence="3">
    <location>
        <begin position="1070"/>
        <end position="1079"/>
    </location>
</feature>
<feature type="compositionally biased region" description="Low complexity" evidence="3">
    <location>
        <begin position="1554"/>
        <end position="1574"/>
    </location>
</feature>
<accession>A0ABR1A6U3</accession>
<keyword evidence="1 2" id="KW-0103">Bromodomain</keyword>
<proteinExistence type="predicted"/>
<feature type="region of interest" description="Disordered" evidence="3">
    <location>
        <begin position="320"/>
        <end position="341"/>
    </location>
</feature>
<evidence type="ECO:0000256" key="2">
    <source>
        <dbReference type="PROSITE-ProRule" id="PRU00035"/>
    </source>
</evidence>
<feature type="region of interest" description="Disordered" evidence="3">
    <location>
        <begin position="1475"/>
        <end position="1495"/>
    </location>
</feature>
<dbReference type="PRINTS" id="PR00503">
    <property type="entry name" value="BROMODOMAIN"/>
</dbReference>
<feature type="compositionally biased region" description="Polar residues" evidence="3">
    <location>
        <begin position="2161"/>
        <end position="2187"/>
    </location>
</feature>
<feature type="region of interest" description="Disordered" evidence="3">
    <location>
        <begin position="1518"/>
        <end position="1576"/>
    </location>
</feature>
<gene>
    <name evidence="5" type="ORF">HHUSO_G2202</name>
</gene>
<dbReference type="CDD" id="cd04369">
    <property type="entry name" value="Bromodomain"/>
    <property type="match status" value="1"/>
</dbReference>
<keyword evidence="6" id="KW-1185">Reference proteome</keyword>
<evidence type="ECO:0000259" key="4">
    <source>
        <dbReference type="PROSITE" id="PS50014"/>
    </source>
</evidence>
<feature type="compositionally biased region" description="Basic residues" evidence="3">
    <location>
        <begin position="1103"/>
        <end position="1113"/>
    </location>
</feature>
<evidence type="ECO:0000313" key="5">
    <source>
        <dbReference type="EMBL" id="KAK6492803.1"/>
    </source>
</evidence>
<feature type="compositionally biased region" description="Basic residues" evidence="3">
    <location>
        <begin position="1055"/>
        <end position="1069"/>
    </location>
</feature>
<feature type="compositionally biased region" description="Polar residues" evidence="3">
    <location>
        <begin position="1537"/>
        <end position="1553"/>
    </location>
</feature>
<dbReference type="EMBL" id="JAHFZB010000002">
    <property type="protein sequence ID" value="KAK6492803.1"/>
    <property type="molecule type" value="Genomic_DNA"/>
</dbReference>
<feature type="region of interest" description="Disordered" evidence="3">
    <location>
        <begin position="787"/>
        <end position="900"/>
    </location>
</feature>
<name>A0ABR1A6U3_HUSHU</name>
<feature type="region of interest" description="Disordered" evidence="3">
    <location>
        <begin position="1229"/>
        <end position="1259"/>
    </location>
</feature>
<dbReference type="PROSITE" id="PS00633">
    <property type="entry name" value="BROMODOMAIN_1"/>
    <property type="match status" value="1"/>
</dbReference>
<feature type="region of interest" description="Disordered" evidence="3">
    <location>
        <begin position="1"/>
        <end position="37"/>
    </location>
</feature>
<dbReference type="Proteomes" id="UP001369086">
    <property type="component" value="Unassembled WGS sequence"/>
</dbReference>
<dbReference type="PANTHER" id="PTHR31095:SF3">
    <property type="entry name" value="RIKEN CDNA 9930021J03 GENE"/>
    <property type="match status" value="1"/>
</dbReference>
<feature type="region of interest" description="Disordered" evidence="3">
    <location>
        <begin position="1294"/>
        <end position="1327"/>
    </location>
</feature>
<dbReference type="InterPro" id="IPR040214">
    <property type="entry name" value="BRD10"/>
</dbReference>
<feature type="compositionally biased region" description="Basic and acidic residues" evidence="3">
    <location>
        <begin position="13"/>
        <end position="30"/>
    </location>
</feature>
<dbReference type="InterPro" id="IPR036427">
    <property type="entry name" value="Bromodomain-like_sf"/>
</dbReference>
<dbReference type="Pfam" id="PF00439">
    <property type="entry name" value="Bromodomain"/>
    <property type="match status" value="1"/>
</dbReference>
<dbReference type="Pfam" id="PF23450">
    <property type="entry name" value="KIAA2026_hel"/>
    <property type="match status" value="1"/>
</dbReference>
<feature type="domain" description="Bromo" evidence="4">
    <location>
        <begin position="391"/>
        <end position="461"/>
    </location>
</feature>
<evidence type="ECO:0000313" key="6">
    <source>
        <dbReference type="Proteomes" id="UP001369086"/>
    </source>
</evidence>
<dbReference type="InterPro" id="IPR001487">
    <property type="entry name" value="Bromodomain"/>
</dbReference>
<dbReference type="Gene3D" id="1.20.920.10">
    <property type="entry name" value="Bromodomain-like"/>
    <property type="match status" value="1"/>
</dbReference>
<evidence type="ECO:0000256" key="3">
    <source>
        <dbReference type="SAM" id="MobiDB-lite"/>
    </source>
</evidence>
<reference evidence="5 6" key="1">
    <citation type="submission" date="2021-05" db="EMBL/GenBank/DDBJ databases">
        <authorList>
            <person name="Zahm M."/>
            <person name="Klopp C."/>
            <person name="Cabau C."/>
            <person name="Kuhl H."/>
            <person name="Suciu R."/>
            <person name="Ciorpac M."/>
            <person name="Holostenco D."/>
            <person name="Gessner J."/>
            <person name="Wuertz S."/>
            <person name="Hohne C."/>
            <person name="Stock M."/>
            <person name="Gislard M."/>
            <person name="Lluch J."/>
            <person name="Milhes M."/>
            <person name="Lampietro C."/>
            <person name="Lopez Roques C."/>
            <person name="Donnadieu C."/>
            <person name="Du K."/>
            <person name="Schartl M."/>
            <person name="Guiguen Y."/>
        </authorList>
    </citation>
    <scope>NUCLEOTIDE SEQUENCE [LARGE SCALE GENOMIC DNA]</scope>
    <source>
        <strain evidence="5">Hh-F2</strain>
        <tissue evidence="5">Blood</tissue>
    </source>
</reference>
<feature type="region of interest" description="Disordered" evidence="3">
    <location>
        <begin position="1018"/>
        <end position="1124"/>
    </location>
</feature>
<dbReference type="InterPro" id="IPR018359">
    <property type="entry name" value="Bromodomain_CS"/>
</dbReference>